<proteinExistence type="predicted"/>
<dbReference type="OrthoDB" id="10535724at2759"/>
<reference evidence="1 2" key="1">
    <citation type="submission" date="2014-04" db="EMBL/GenBank/DDBJ databases">
        <authorList>
            <consortium name="DOE Joint Genome Institute"/>
            <person name="Kuo A."/>
            <person name="Tarkka M."/>
            <person name="Buscot F."/>
            <person name="Kohler A."/>
            <person name="Nagy L.G."/>
            <person name="Floudas D."/>
            <person name="Copeland A."/>
            <person name="Barry K.W."/>
            <person name="Cichocki N."/>
            <person name="Veneault-Fourrey C."/>
            <person name="LaButti K."/>
            <person name="Lindquist E.A."/>
            <person name="Lipzen A."/>
            <person name="Lundell T."/>
            <person name="Morin E."/>
            <person name="Murat C."/>
            <person name="Sun H."/>
            <person name="Tunlid A."/>
            <person name="Henrissat B."/>
            <person name="Grigoriev I.V."/>
            <person name="Hibbett D.S."/>
            <person name="Martin F."/>
            <person name="Nordberg H.P."/>
            <person name="Cantor M.N."/>
            <person name="Hua S.X."/>
        </authorList>
    </citation>
    <scope>NUCLEOTIDE SEQUENCE [LARGE SCALE GENOMIC DNA]</scope>
    <source>
        <strain evidence="1 2">F 1598</strain>
    </source>
</reference>
<dbReference type="HOGENOM" id="CLU_2498685_0_0_1"/>
<protein>
    <submittedName>
        <fullName evidence="1">Uncharacterized protein</fullName>
    </submittedName>
</protein>
<sequence length="86" mass="10537">MSTTRHESQYIPLVFQGLSRTHRTQQKCRALPAIKPYLRTNRFQGYRLLRRKDNSSRGPRQRHQVHLRCRSRSMSWFRNINRIPFR</sequence>
<evidence type="ECO:0000313" key="1">
    <source>
        <dbReference type="EMBL" id="KIM70950.1"/>
    </source>
</evidence>
<dbReference type="AlphaFoldDB" id="A0A0C3EE36"/>
<name>A0A0C3EE36_PILCF</name>
<reference evidence="2" key="2">
    <citation type="submission" date="2015-01" db="EMBL/GenBank/DDBJ databases">
        <title>Evolutionary Origins and Diversification of the Mycorrhizal Mutualists.</title>
        <authorList>
            <consortium name="DOE Joint Genome Institute"/>
            <consortium name="Mycorrhizal Genomics Consortium"/>
            <person name="Kohler A."/>
            <person name="Kuo A."/>
            <person name="Nagy L.G."/>
            <person name="Floudas D."/>
            <person name="Copeland A."/>
            <person name="Barry K.W."/>
            <person name="Cichocki N."/>
            <person name="Veneault-Fourrey C."/>
            <person name="LaButti K."/>
            <person name="Lindquist E.A."/>
            <person name="Lipzen A."/>
            <person name="Lundell T."/>
            <person name="Morin E."/>
            <person name="Murat C."/>
            <person name="Riley R."/>
            <person name="Ohm R."/>
            <person name="Sun H."/>
            <person name="Tunlid A."/>
            <person name="Henrissat B."/>
            <person name="Grigoriev I.V."/>
            <person name="Hibbett D.S."/>
            <person name="Martin F."/>
        </authorList>
    </citation>
    <scope>NUCLEOTIDE SEQUENCE [LARGE SCALE GENOMIC DNA]</scope>
    <source>
        <strain evidence="2">F 1598</strain>
    </source>
</reference>
<dbReference type="EMBL" id="KN833672">
    <property type="protein sequence ID" value="KIM70950.1"/>
    <property type="molecule type" value="Genomic_DNA"/>
</dbReference>
<organism evidence="1 2">
    <name type="scientific">Piloderma croceum (strain F 1598)</name>
    <dbReference type="NCBI Taxonomy" id="765440"/>
    <lineage>
        <taxon>Eukaryota</taxon>
        <taxon>Fungi</taxon>
        <taxon>Dikarya</taxon>
        <taxon>Basidiomycota</taxon>
        <taxon>Agaricomycotina</taxon>
        <taxon>Agaricomycetes</taxon>
        <taxon>Agaricomycetidae</taxon>
        <taxon>Atheliales</taxon>
        <taxon>Atheliaceae</taxon>
        <taxon>Piloderma</taxon>
    </lineage>
</organism>
<accession>A0A0C3EE36</accession>
<evidence type="ECO:0000313" key="2">
    <source>
        <dbReference type="Proteomes" id="UP000054166"/>
    </source>
</evidence>
<dbReference type="InParanoid" id="A0A0C3EE36"/>
<dbReference type="Proteomes" id="UP000054166">
    <property type="component" value="Unassembled WGS sequence"/>
</dbReference>
<gene>
    <name evidence="1" type="ORF">PILCRDRAFT_805525</name>
</gene>
<keyword evidence="2" id="KW-1185">Reference proteome</keyword>